<organism evidence="1 2">
    <name type="scientific">Clostridium fessum</name>
    <dbReference type="NCBI Taxonomy" id="2126740"/>
    <lineage>
        <taxon>Bacteria</taxon>
        <taxon>Bacillati</taxon>
        <taxon>Bacillota</taxon>
        <taxon>Clostridia</taxon>
        <taxon>Eubacteriales</taxon>
        <taxon>Clostridiaceae</taxon>
        <taxon>Clostridium</taxon>
    </lineage>
</organism>
<dbReference type="Pfam" id="PF06067">
    <property type="entry name" value="DUF932"/>
    <property type="match status" value="1"/>
</dbReference>
<dbReference type="AlphaFoldDB" id="A0A2T3FUZ0"/>
<gene>
    <name evidence="1" type="ORF">C7U56_04095</name>
</gene>
<evidence type="ECO:0000313" key="2">
    <source>
        <dbReference type="Proteomes" id="UP000241048"/>
    </source>
</evidence>
<dbReference type="Proteomes" id="UP000241048">
    <property type="component" value="Unassembled WGS sequence"/>
</dbReference>
<accession>A0A2T3FUZ0</accession>
<dbReference type="EMBL" id="PYLO01000001">
    <property type="protein sequence ID" value="PST39102.1"/>
    <property type="molecule type" value="Genomic_DNA"/>
</dbReference>
<dbReference type="RefSeq" id="WP_107000251.1">
    <property type="nucleotide sequence ID" value="NZ_PYLO01000001.1"/>
</dbReference>
<sequence>MKTGRNLQEVLVELNRQNQAKQDFISPAQGMHLREDGHTFEINHLTTNQQEVFGTTSLFHRQVASALGIPAKYYDLMQAQKPELLAENVNSWFADKPGSYMVRSMDYGAGQVARALLSERYRRIDNMEIATAVLPLFAGNDQYEVMSCEVTENRLYLKVVNHRLEMEVRKGDIVQAGVMISNSEVGLGAVSIQPLVYRLVCTNGMVVNDMGERRHHVGRQAKAVEDSFALYSDETMEAEDKAFLLKLRDTTMAAIDEARFSQVVGRLQESMAVPITGRIQDVVQLTAQSYGINAEEQEGILKYLIEGGDLSLYGLSNAVTRASQDVVSYDRATALEGIGWQVATMEPQQWKQINQ</sequence>
<evidence type="ECO:0000313" key="1">
    <source>
        <dbReference type="EMBL" id="PST39102.1"/>
    </source>
</evidence>
<keyword evidence="2" id="KW-1185">Reference proteome</keyword>
<reference evidence="1 2" key="1">
    <citation type="submission" date="2018-03" db="EMBL/GenBank/DDBJ databases">
        <title>Lachnoclostridium SNUG30386 gen.nov., sp.nov., isolated from human faeces.</title>
        <authorList>
            <person name="Seo B."/>
            <person name="Jeon K."/>
            <person name="Ko G."/>
        </authorList>
    </citation>
    <scope>NUCLEOTIDE SEQUENCE [LARGE SCALE GENOMIC DNA]</scope>
    <source>
        <strain evidence="1 2">SNUG30386</strain>
    </source>
</reference>
<comment type="caution">
    <text evidence="1">The sequence shown here is derived from an EMBL/GenBank/DDBJ whole genome shotgun (WGS) entry which is preliminary data.</text>
</comment>
<name>A0A2T3FUZ0_9CLOT</name>
<dbReference type="InterPro" id="IPR026325">
    <property type="entry name" value="DUF932"/>
</dbReference>
<protein>
    <submittedName>
        <fullName evidence="1">DUF932 domain-containing protein</fullName>
    </submittedName>
</protein>
<proteinExistence type="predicted"/>